<dbReference type="OrthoDB" id="9787979at2"/>
<dbReference type="PANTHER" id="PTHR43179:SF12">
    <property type="entry name" value="GALACTOFURANOSYLTRANSFERASE GLFT2"/>
    <property type="match status" value="1"/>
</dbReference>
<dbReference type="Gene3D" id="3.90.550.10">
    <property type="entry name" value="Spore Coat Polysaccharide Biosynthesis Protein SpsA, Chain A"/>
    <property type="match status" value="1"/>
</dbReference>
<evidence type="ECO:0000313" key="6">
    <source>
        <dbReference type="Proteomes" id="UP000030185"/>
    </source>
</evidence>
<dbReference type="EMBL" id="BBLT01000006">
    <property type="protein sequence ID" value="GAL85948.1"/>
    <property type="molecule type" value="Genomic_DNA"/>
</dbReference>
<evidence type="ECO:0000256" key="3">
    <source>
        <dbReference type="ARBA" id="ARBA00022679"/>
    </source>
</evidence>
<evidence type="ECO:0000256" key="2">
    <source>
        <dbReference type="ARBA" id="ARBA00022676"/>
    </source>
</evidence>
<gene>
    <name evidence="5" type="ORF">MYP_3177</name>
</gene>
<dbReference type="STRING" id="153721.MYP_3177"/>
<evidence type="ECO:0000259" key="4">
    <source>
        <dbReference type="Pfam" id="PF00535"/>
    </source>
</evidence>
<name>A0A098LIF8_9BACT</name>
<evidence type="ECO:0000256" key="1">
    <source>
        <dbReference type="ARBA" id="ARBA00006739"/>
    </source>
</evidence>
<dbReference type="RefSeq" id="WP_045465032.1">
    <property type="nucleotide sequence ID" value="NZ_BBLT01000006.1"/>
</dbReference>
<keyword evidence="2" id="KW-0328">Glycosyltransferase</keyword>
<dbReference type="InterPro" id="IPR001173">
    <property type="entry name" value="Glyco_trans_2-like"/>
</dbReference>
<dbReference type="GO" id="GO:0016757">
    <property type="term" value="F:glycosyltransferase activity"/>
    <property type="evidence" value="ECO:0007669"/>
    <property type="project" value="UniProtKB-KW"/>
</dbReference>
<evidence type="ECO:0000313" key="5">
    <source>
        <dbReference type="EMBL" id="GAL85948.1"/>
    </source>
</evidence>
<keyword evidence="6" id="KW-1185">Reference proteome</keyword>
<feature type="domain" description="Glycosyltransferase 2-like" evidence="4">
    <location>
        <begin position="5"/>
        <end position="121"/>
    </location>
</feature>
<reference evidence="5 6" key="1">
    <citation type="submission" date="2014-09" db="EMBL/GenBank/DDBJ databases">
        <title>Sporocytophaga myxococcoides PG-01 genome sequencing.</title>
        <authorList>
            <person name="Liu L."/>
            <person name="Gao P.J."/>
            <person name="Chen G.J."/>
            <person name="Wang L.S."/>
        </authorList>
    </citation>
    <scope>NUCLEOTIDE SEQUENCE [LARGE SCALE GENOMIC DNA]</scope>
    <source>
        <strain evidence="5 6">PG-01</strain>
    </source>
</reference>
<comment type="caution">
    <text evidence="5">The sequence shown here is derived from an EMBL/GenBank/DDBJ whole genome shotgun (WGS) entry which is preliminary data.</text>
</comment>
<dbReference type="SUPFAM" id="SSF53448">
    <property type="entry name" value="Nucleotide-diphospho-sugar transferases"/>
    <property type="match status" value="1"/>
</dbReference>
<protein>
    <recommendedName>
        <fullName evidence="4">Glycosyltransferase 2-like domain-containing protein</fullName>
    </recommendedName>
</protein>
<dbReference type="eggNOG" id="COG1216">
    <property type="taxonomic scope" value="Bacteria"/>
</dbReference>
<dbReference type="Proteomes" id="UP000030185">
    <property type="component" value="Unassembled WGS sequence"/>
</dbReference>
<proteinExistence type="inferred from homology"/>
<sequence length="267" mass="30739">MNLITILIPTYHRPEALAVLLTSLYFQTEKGYKIIISDQSKDNCNENSVSLQTVINLHRSRGTFVTILKNLPTRGLAHQRQFLLDQTESKYCLYLDDDLILESFVIKNLKDVLMKEQCGFTGNAVIGLSYLNDERSHEQAMELWEEKVKPETVEPGTKEWLRYRLHNAANILHVQRHKRFHSEFPVPYKIAWVGGCVMYDTEKLRDVGGFSFWRDLPVNHCGEDVLAQLRVMKKYGGCGVIPSGAYHQELETTVHDRGINAPEYLKI</sequence>
<dbReference type="PANTHER" id="PTHR43179">
    <property type="entry name" value="RHAMNOSYLTRANSFERASE WBBL"/>
    <property type="match status" value="1"/>
</dbReference>
<accession>A0A098LIF8</accession>
<organism evidence="5 6">
    <name type="scientific">Sporocytophaga myxococcoides</name>
    <dbReference type="NCBI Taxonomy" id="153721"/>
    <lineage>
        <taxon>Bacteria</taxon>
        <taxon>Pseudomonadati</taxon>
        <taxon>Bacteroidota</taxon>
        <taxon>Cytophagia</taxon>
        <taxon>Cytophagales</taxon>
        <taxon>Cytophagaceae</taxon>
        <taxon>Sporocytophaga</taxon>
    </lineage>
</organism>
<dbReference type="Pfam" id="PF00535">
    <property type="entry name" value="Glycos_transf_2"/>
    <property type="match status" value="1"/>
</dbReference>
<dbReference type="InterPro" id="IPR029044">
    <property type="entry name" value="Nucleotide-diphossugar_trans"/>
</dbReference>
<keyword evidence="3" id="KW-0808">Transferase</keyword>
<dbReference type="CDD" id="cd00761">
    <property type="entry name" value="Glyco_tranf_GTA_type"/>
    <property type="match status" value="1"/>
</dbReference>
<dbReference type="AlphaFoldDB" id="A0A098LIF8"/>
<comment type="similarity">
    <text evidence="1">Belongs to the glycosyltransferase 2 family.</text>
</comment>